<dbReference type="InterPro" id="IPR001932">
    <property type="entry name" value="PPM-type_phosphatase-like_dom"/>
</dbReference>
<dbReference type="Proteomes" id="UP001153328">
    <property type="component" value="Unassembled WGS sequence"/>
</dbReference>
<keyword evidence="3" id="KW-0812">Transmembrane</keyword>
<dbReference type="SMART" id="SM00331">
    <property type="entry name" value="PP2C_SIG"/>
    <property type="match status" value="1"/>
</dbReference>
<dbReference type="AlphaFoldDB" id="A0A9W4GYI4"/>
<dbReference type="InterPro" id="IPR036457">
    <property type="entry name" value="PPM-type-like_dom_sf"/>
</dbReference>
<evidence type="ECO:0000259" key="4">
    <source>
        <dbReference type="SMART" id="SM00331"/>
    </source>
</evidence>
<feature type="transmembrane region" description="Helical" evidence="3">
    <location>
        <begin position="48"/>
        <end position="80"/>
    </location>
</feature>
<organism evidence="5 6">
    <name type="scientific">Actinacidiphila bryophytorum</name>
    <dbReference type="NCBI Taxonomy" id="1436133"/>
    <lineage>
        <taxon>Bacteria</taxon>
        <taxon>Bacillati</taxon>
        <taxon>Actinomycetota</taxon>
        <taxon>Actinomycetes</taxon>
        <taxon>Kitasatosporales</taxon>
        <taxon>Streptomycetaceae</taxon>
        <taxon>Actinacidiphila</taxon>
    </lineage>
</organism>
<dbReference type="Gene3D" id="3.60.40.10">
    <property type="entry name" value="PPM-type phosphatase domain"/>
    <property type="match status" value="1"/>
</dbReference>
<feature type="region of interest" description="Disordered" evidence="2">
    <location>
        <begin position="225"/>
        <end position="246"/>
    </location>
</feature>
<reference evidence="5" key="1">
    <citation type="submission" date="2021-06" db="EMBL/GenBank/DDBJ databases">
        <authorList>
            <person name="Arsene-Ploetze F."/>
        </authorList>
    </citation>
    <scope>NUCLEOTIDE SEQUENCE</scope>
    <source>
        <strain evidence="5">SBRY1</strain>
    </source>
</reference>
<keyword evidence="3" id="KW-0472">Membrane</keyword>
<gene>
    <name evidence="5" type="ORF">SBRY_140051</name>
</gene>
<evidence type="ECO:0000313" key="5">
    <source>
        <dbReference type="EMBL" id="CAG7621195.1"/>
    </source>
</evidence>
<dbReference type="Pfam" id="PF07228">
    <property type="entry name" value="SpoIIE"/>
    <property type="match status" value="1"/>
</dbReference>
<evidence type="ECO:0000256" key="1">
    <source>
        <dbReference type="ARBA" id="ARBA00022801"/>
    </source>
</evidence>
<keyword evidence="1" id="KW-0378">Hydrolase</keyword>
<dbReference type="SUPFAM" id="SSF81606">
    <property type="entry name" value="PP2C-like"/>
    <property type="match status" value="1"/>
</dbReference>
<dbReference type="GO" id="GO:0016791">
    <property type="term" value="F:phosphatase activity"/>
    <property type="evidence" value="ECO:0007669"/>
    <property type="project" value="TreeGrafter"/>
</dbReference>
<comment type="caution">
    <text evidence="5">The sequence shown here is derived from an EMBL/GenBank/DDBJ whole genome shotgun (WGS) entry which is preliminary data.</text>
</comment>
<feature type="domain" description="PPM-type phosphatase" evidence="4">
    <location>
        <begin position="145"/>
        <end position="383"/>
    </location>
</feature>
<keyword evidence="6" id="KW-1185">Reference proteome</keyword>
<feature type="transmembrane region" description="Helical" evidence="3">
    <location>
        <begin position="92"/>
        <end position="110"/>
    </location>
</feature>
<feature type="transmembrane region" description="Helical" evidence="3">
    <location>
        <begin position="20"/>
        <end position="36"/>
    </location>
</feature>
<dbReference type="InterPro" id="IPR052016">
    <property type="entry name" value="Bact_Sigma-Reg"/>
</dbReference>
<name>A0A9W4GYI4_9ACTN</name>
<sequence>MARSGTTDGPRVPGLVRSPAARLAAPLLLLVLLVVIDEAAGPQIRIGGLMLAVPALSAVFLSPRAVVVVALVTLPCLVIAADSNNQLDSVNFPVTLSTSVLIGVASVLAARVRARRERELAQARWVAGVAQRTLLRPLPQRLGRFAIASTYMAADREAAIGGDLYATADLGGGRIRVLVGDVQGKGMAAVEVASMLLGAFRRAARQHVPLPVLPRYLDRNLREDLTDLGSAPPPPPGSTAPAAPASDGPLERFVTAVVVEAAAGGDSLDIVNCGHPPPILLHRDQVVALDAGQPALPLGLGDLGPEEEQVDRHELAVGDVLLLYTDGVIEARDDDGAFYPLTERLAGWLRLPPGELIDVLTADLLHHAGRRLGDDVAIVAVQRVS</sequence>
<evidence type="ECO:0000256" key="2">
    <source>
        <dbReference type="SAM" id="MobiDB-lite"/>
    </source>
</evidence>
<dbReference type="PANTHER" id="PTHR43156">
    <property type="entry name" value="STAGE II SPORULATION PROTEIN E-RELATED"/>
    <property type="match status" value="1"/>
</dbReference>
<dbReference type="PANTHER" id="PTHR43156:SF2">
    <property type="entry name" value="STAGE II SPORULATION PROTEIN E"/>
    <property type="match status" value="1"/>
</dbReference>
<dbReference type="RefSeq" id="WP_205047112.1">
    <property type="nucleotide sequence ID" value="NZ_CAJVAX010000006.1"/>
</dbReference>
<evidence type="ECO:0000256" key="3">
    <source>
        <dbReference type="SAM" id="Phobius"/>
    </source>
</evidence>
<dbReference type="EMBL" id="CAJVAX010000006">
    <property type="protein sequence ID" value="CAG7621195.1"/>
    <property type="molecule type" value="Genomic_DNA"/>
</dbReference>
<protein>
    <submittedName>
        <fullName evidence="5">Stage II sporulation protein E (SpoIIE)</fullName>
    </submittedName>
</protein>
<accession>A0A9W4GYI4</accession>
<proteinExistence type="predicted"/>
<keyword evidence="3" id="KW-1133">Transmembrane helix</keyword>
<evidence type="ECO:0000313" key="6">
    <source>
        <dbReference type="Proteomes" id="UP001153328"/>
    </source>
</evidence>